<feature type="signal peptide" evidence="2">
    <location>
        <begin position="1"/>
        <end position="22"/>
    </location>
</feature>
<organism evidence="4 5">
    <name type="scientific">Candidula unifasciata</name>
    <dbReference type="NCBI Taxonomy" id="100452"/>
    <lineage>
        <taxon>Eukaryota</taxon>
        <taxon>Metazoa</taxon>
        <taxon>Spiralia</taxon>
        <taxon>Lophotrochozoa</taxon>
        <taxon>Mollusca</taxon>
        <taxon>Gastropoda</taxon>
        <taxon>Heterobranchia</taxon>
        <taxon>Euthyneura</taxon>
        <taxon>Panpulmonata</taxon>
        <taxon>Eupulmonata</taxon>
        <taxon>Stylommatophora</taxon>
        <taxon>Helicina</taxon>
        <taxon>Helicoidea</taxon>
        <taxon>Geomitridae</taxon>
        <taxon>Candidula</taxon>
    </lineage>
</organism>
<dbReference type="Pfam" id="PF01549">
    <property type="entry name" value="ShK"/>
    <property type="match status" value="4"/>
</dbReference>
<evidence type="ECO:0000256" key="1">
    <source>
        <dbReference type="PROSITE-ProRule" id="PRU01005"/>
    </source>
</evidence>
<accession>A0A8S3ZMM6</accession>
<evidence type="ECO:0000313" key="5">
    <source>
        <dbReference type="Proteomes" id="UP000678393"/>
    </source>
</evidence>
<dbReference type="PROSITE" id="PS51670">
    <property type="entry name" value="SHKT"/>
    <property type="match status" value="2"/>
</dbReference>
<dbReference type="EMBL" id="CAJHNH020003112">
    <property type="protein sequence ID" value="CAG5128552.1"/>
    <property type="molecule type" value="Genomic_DNA"/>
</dbReference>
<feature type="domain" description="ShKT" evidence="3">
    <location>
        <begin position="107"/>
        <end position="142"/>
    </location>
</feature>
<keyword evidence="5" id="KW-1185">Reference proteome</keyword>
<comment type="caution">
    <text evidence="4">The sequence shown here is derived from an EMBL/GenBank/DDBJ whole genome shotgun (WGS) entry which is preliminary data.</text>
</comment>
<dbReference type="AlphaFoldDB" id="A0A8S3ZMM6"/>
<sequence>MKPSQELILTVCILCLVNVVSSGFPVRSTHTSQTTSKITSKTTSQTTRQTASQTTFRTPAAECLDKIPDCQVYGQGACSGDYETWARQNCAATCGFCIPVTTQPPPCTDFLDNCESYGKTTCETAEYVSWALTNCRAYCRFCTAAQLTELDARKTTIPPELCLDKLDCDMYGDYICKDKDYAGWATTNCPLYCGFCKGIPTPPKPCVDTQPDCPLYGSDVCSNPEYTTWVKDHCAKFCGLCGN</sequence>
<comment type="caution">
    <text evidence="1">Lacks conserved residue(s) required for the propagation of feature annotation.</text>
</comment>
<feature type="disulfide bond" evidence="1">
    <location>
        <begin position="63"/>
        <end position="97"/>
    </location>
</feature>
<dbReference type="Gene3D" id="1.10.10.1940">
    <property type="match status" value="2"/>
</dbReference>
<keyword evidence="2" id="KW-0732">Signal</keyword>
<protein>
    <recommendedName>
        <fullName evidence="3">ShKT domain-containing protein</fullName>
    </recommendedName>
</protein>
<reference evidence="4" key="1">
    <citation type="submission" date="2021-04" db="EMBL/GenBank/DDBJ databases">
        <authorList>
            <consortium name="Molecular Ecology Group"/>
        </authorList>
    </citation>
    <scope>NUCLEOTIDE SEQUENCE</scope>
</reference>
<gene>
    <name evidence="4" type="ORF">CUNI_LOCUS14110</name>
</gene>
<feature type="chain" id="PRO_5035734631" description="ShKT domain-containing protein" evidence="2">
    <location>
        <begin position="23"/>
        <end position="243"/>
    </location>
</feature>
<dbReference type="InterPro" id="IPR003582">
    <property type="entry name" value="ShKT_dom"/>
</dbReference>
<evidence type="ECO:0000313" key="4">
    <source>
        <dbReference type="EMBL" id="CAG5128552.1"/>
    </source>
</evidence>
<dbReference type="PANTHER" id="PTHR21724">
    <property type="entry name" value="SHKT DOMAIN-CONTAINING PROTEIN"/>
    <property type="match status" value="1"/>
</dbReference>
<dbReference type="PANTHER" id="PTHR21724:SF109">
    <property type="entry name" value="SHKT DOMAIN-CONTAINING PROTEIN"/>
    <property type="match status" value="1"/>
</dbReference>
<dbReference type="Proteomes" id="UP000678393">
    <property type="component" value="Unassembled WGS sequence"/>
</dbReference>
<evidence type="ECO:0000256" key="2">
    <source>
        <dbReference type="SAM" id="SignalP"/>
    </source>
</evidence>
<name>A0A8S3ZMM6_9EUPU</name>
<feature type="domain" description="ShKT" evidence="3">
    <location>
        <begin position="63"/>
        <end position="97"/>
    </location>
</feature>
<dbReference type="OrthoDB" id="6121024at2759"/>
<evidence type="ECO:0000259" key="3">
    <source>
        <dbReference type="PROSITE" id="PS51670"/>
    </source>
</evidence>
<keyword evidence="1" id="KW-1015">Disulfide bond</keyword>
<proteinExistence type="predicted"/>
<dbReference type="SMART" id="SM00254">
    <property type="entry name" value="ShKT"/>
    <property type="match status" value="4"/>
</dbReference>